<dbReference type="Proteomes" id="UP001596045">
    <property type="component" value="Unassembled WGS sequence"/>
</dbReference>
<keyword evidence="3" id="KW-1185">Reference proteome</keyword>
<feature type="region of interest" description="Disordered" evidence="1">
    <location>
        <begin position="115"/>
        <end position="144"/>
    </location>
</feature>
<feature type="region of interest" description="Disordered" evidence="1">
    <location>
        <begin position="173"/>
        <end position="233"/>
    </location>
</feature>
<dbReference type="InterPro" id="IPR050026">
    <property type="entry name" value="PHA_gran_PhaM_N"/>
</dbReference>
<proteinExistence type="predicted"/>
<accession>A0ABW0M2P3</accession>
<sequence length="233" mass="24013">MAGTSIPGIEAMQDSLEFIKKMWTGLGVPGMVVPTLSVEEINKKITDLKAVESWLNLNLTMLRTTIQALEVQSATLSALQAMGTINSPASANATGDTESGAAAWASKFPFSFMTPTPNAASAQDPAQKESTPAADKPAATPDLNASLGNANAWWDLLQNQFKQVVSNVVAAEEAAKPETKAAPNSDAKAETKSSAKPAKAPTAPKSKSGAKTPSGSSEAKPVSGSGKTKTVAK</sequence>
<feature type="compositionally biased region" description="Low complexity" evidence="1">
    <location>
        <begin position="131"/>
        <end position="142"/>
    </location>
</feature>
<organism evidence="2 3">
    <name type="scientific">Paraherbaspirillum soli</name>
    <dbReference type="NCBI Taxonomy" id="631222"/>
    <lineage>
        <taxon>Bacteria</taxon>
        <taxon>Pseudomonadati</taxon>
        <taxon>Pseudomonadota</taxon>
        <taxon>Betaproteobacteria</taxon>
        <taxon>Burkholderiales</taxon>
        <taxon>Oxalobacteraceae</taxon>
        <taxon>Paraherbaspirillum</taxon>
    </lineage>
</organism>
<dbReference type="RefSeq" id="WP_378993782.1">
    <property type="nucleotide sequence ID" value="NZ_JBHSMT010000001.1"/>
</dbReference>
<dbReference type="NCBIfam" id="NF043076">
    <property type="entry name" value="PHA_gran_PhaM"/>
    <property type="match status" value="1"/>
</dbReference>
<reference evidence="3" key="1">
    <citation type="journal article" date="2019" name="Int. J. Syst. Evol. Microbiol.">
        <title>The Global Catalogue of Microorganisms (GCM) 10K type strain sequencing project: providing services to taxonomists for standard genome sequencing and annotation.</title>
        <authorList>
            <consortium name="The Broad Institute Genomics Platform"/>
            <consortium name="The Broad Institute Genome Sequencing Center for Infectious Disease"/>
            <person name="Wu L."/>
            <person name="Ma J."/>
        </authorList>
    </citation>
    <scope>NUCLEOTIDE SEQUENCE [LARGE SCALE GENOMIC DNA]</scope>
    <source>
        <strain evidence="3">JCM 17066</strain>
    </source>
</reference>
<protein>
    <submittedName>
        <fullName evidence="2">PhaM family polyhydroxyalkanoate granule multifunctional regulatory protein</fullName>
    </submittedName>
</protein>
<evidence type="ECO:0000313" key="3">
    <source>
        <dbReference type="Proteomes" id="UP001596045"/>
    </source>
</evidence>
<feature type="compositionally biased region" description="Low complexity" evidence="1">
    <location>
        <begin position="194"/>
        <end position="211"/>
    </location>
</feature>
<dbReference type="EMBL" id="JBHSMT010000001">
    <property type="protein sequence ID" value="MFC5472395.1"/>
    <property type="molecule type" value="Genomic_DNA"/>
</dbReference>
<gene>
    <name evidence="2" type="ORF">ACFPM8_00340</name>
</gene>
<evidence type="ECO:0000256" key="1">
    <source>
        <dbReference type="SAM" id="MobiDB-lite"/>
    </source>
</evidence>
<comment type="caution">
    <text evidence="2">The sequence shown here is derived from an EMBL/GenBank/DDBJ whole genome shotgun (WGS) entry which is preliminary data.</text>
</comment>
<name>A0ABW0M2P3_9BURK</name>
<evidence type="ECO:0000313" key="2">
    <source>
        <dbReference type="EMBL" id="MFC5472395.1"/>
    </source>
</evidence>